<dbReference type="FunFam" id="1.20.1280.290:FF:000008">
    <property type="entry name" value="PQ-loop repeat-containing protein 1"/>
    <property type="match status" value="1"/>
</dbReference>
<dbReference type="GO" id="GO:0005768">
    <property type="term" value="C:endosome"/>
    <property type="evidence" value="ECO:0007669"/>
    <property type="project" value="TreeGrafter"/>
</dbReference>
<feature type="transmembrane region" description="Helical" evidence="8">
    <location>
        <begin position="20"/>
        <end position="41"/>
    </location>
</feature>
<keyword evidence="3" id="KW-0677">Repeat</keyword>
<dbReference type="InterPro" id="IPR006603">
    <property type="entry name" value="PQ-loop_rpt"/>
</dbReference>
<evidence type="ECO:0000256" key="2">
    <source>
        <dbReference type="ARBA" id="ARBA00022692"/>
    </source>
</evidence>
<evidence type="ECO:0000313" key="9">
    <source>
        <dbReference type="Ensembl" id="ENSPMAP00000000229.1"/>
    </source>
</evidence>
<sequence length="276" mass="31082">MDVGDLSAPEVLGSPLMVQLVTWVAQFAIVFGGIVPYVPQYRQIRRTQNSEGFSSHVCLVLLLANILRVLFWFGRQFESALLLQSFVMIVAMLLMLQLCTAVQGSLDLTTKRHYFSGSDPYPEQAARALPRRSFLHLDLRYFWQWSRFLDYLQFVAAFSLLAASATFALLDLTAYVEALGFLATFSEAMLGTPQLYRNYRNRSTEGMSVVMVLMWTSGDTFKTVYFLAREAPPQFWVCGLMQVFVDMAILGQVFHYGRLPRHTSAHAASAGTGKAL</sequence>
<evidence type="ECO:0000256" key="7">
    <source>
        <dbReference type="ARBA" id="ARBA00043159"/>
    </source>
</evidence>
<reference evidence="9" key="2">
    <citation type="submission" date="2025-09" db="UniProtKB">
        <authorList>
            <consortium name="Ensembl"/>
        </authorList>
    </citation>
    <scope>IDENTIFICATION</scope>
</reference>
<evidence type="ECO:0000256" key="4">
    <source>
        <dbReference type="ARBA" id="ARBA00022989"/>
    </source>
</evidence>
<feature type="transmembrane region" description="Helical" evidence="8">
    <location>
        <begin position="53"/>
        <end position="74"/>
    </location>
</feature>
<dbReference type="GO" id="GO:0005829">
    <property type="term" value="C:cytosol"/>
    <property type="evidence" value="ECO:0007669"/>
    <property type="project" value="GOC"/>
</dbReference>
<keyword evidence="5 8" id="KW-0472">Membrane</keyword>
<feature type="transmembrane region" description="Helical" evidence="8">
    <location>
        <begin position="80"/>
        <end position="102"/>
    </location>
</feature>
<comment type="subcellular location">
    <subcellularLocation>
        <location evidence="1">Membrane</location>
        <topology evidence="1">Multi-pass membrane protein</topology>
    </subcellularLocation>
</comment>
<dbReference type="GeneTree" id="ENSGT00390000002381"/>
<dbReference type="InterPro" id="IPR052241">
    <property type="entry name" value="SLC66/Scramblase_ANY1"/>
</dbReference>
<proteinExistence type="predicted"/>
<dbReference type="Pfam" id="PF04193">
    <property type="entry name" value="PQ-loop"/>
    <property type="match status" value="2"/>
</dbReference>
<accession>S4R4U9</accession>
<dbReference type="OMA" id="FKMWFFF"/>
<evidence type="ECO:0000256" key="3">
    <source>
        <dbReference type="ARBA" id="ARBA00022737"/>
    </source>
</evidence>
<dbReference type="PANTHER" id="PTHR14856">
    <property type="entry name" value="PQ-LOOP REPEAT-CONTAINING PROTEIN 1-LIKE PROTEIN"/>
    <property type="match status" value="1"/>
</dbReference>
<dbReference type="FunFam" id="1.20.1280.290:FF:000005">
    <property type="entry name" value="PQ-loop repeat-containing protein 1"/>
    <property type="match status" value="1"/>
</dbReference>
<dbReference type="SMART" id="SM00679">
    <property type="entry name" value="CTNS"/>
    <property type="match status" value="2"/>
</dbReference>
<dbReference type="PANTHER" id="PTHR14856:SF9">
    <property type="entry name" value="PQ-LOOP REPEAT-CONTAINING PROTEIN 1"/>
    <property type="match status" value="1"/>
</dbReference>
<feature type="transmembrane region" description="Helical" evidence="8">
    <location>
        <begin position="148"/>
        <end position="169"/>
    </location>
</feature>
<reference evidence="9" key="1">
    <citation type="submission" date="2025-08" db="UniProtKB">
        <authorList>
            <consortium name="Ensembl"/>
        </authorList>
    </citation>
    <scope>IDENTIFICATION</scope>
</reference>
<dbReference type="Gene3D" id="1.20.1280.290">
    <property type="match status" value="2"/>
</dbReference>
<dbReference type="GO" id="GO:0042147">
    <property type="term" value="P:retrograde transport, endosome to Golgi"/>
    <property type="evidence" value="ECO:0007669"/>
    <property type="project" value="TreeGrafter"/>
</dbReference>
<keyword evidence="2 8" id="KW-0812">Transmembrane</keyword>
<evidence type="ECO:0000256" key="1">
    <source>
        <dbReference type="ARBA" id="ARBA00004141"/>
    </source>
</evidence>
<evidence type="ECO:0000256" key="8">
    <source>
        <dbReference type="SAM" id="Phobius"/>
    </source>
</evidence>
<evidence type="ECO:0000256" key="6">
    <source>
        <dbReference type="ARBA" id="ARBA00040648"/>
    </source>
</evidence>
<dbReference type="Ensembl" id="ENSPMAT00000000229.1">
    <property type="protein sequence ID" value="ENSPMAP00000000229.1"/>
    <property type="gene ID" value="ENSPMAG00000000208.1"/>
</dbReference>
<dbReference type="HOGENOM" id="CLU_049047_2_0_1"/>
<dbReference type="GO" id="GO:0016020">
    <property type="term" value="C:membrane"/>
    <property type="evidence" value="ECO:0007669"/>
    <property type="project" value="UniProtKB-SubCell"/>
</dbReference>
<protein>
    <recommendedName>
        <fullName evidence="6">Solute carrier family 66 member 2</fullName>
    </recommendedName>
    <alternativeName>
        <fullName evidence="7">PQ-loop repeat-containing protein 1</fullName>
    </alternativeName>
</protein>
<dbReference type="GO" id="GO:0005802">
    <property type="term" value="C:trans-Golgi network"/>
    <property type="evidence" value="ECO:0007669"/>
    <property type="project" value="TreeGrafter"/>
</dbReference>
<dbReference type="GO" id="GO:0045332">
    <property type="term" value="P:phospholipid translocation"/>
    <property type="evidence" value="ECO:0007669"/>
    <property type="project" value="TreeGrafter"/>
</dbReference>
<evidence type="ECO:0000256" key="5">
    <source>
        <dbReference type="ARBA" id="ARBA00023136"/>
    </source>
</evidence>
<name>S4R4U9_PETMA</name>
<dbReference type="AlphaFoldDB" id="S4R4U9"/>
<keyword evidence="4 8" id="KW-1133">Transmembrane helix</keyword>
<organism evidence="9">
    <name type="scientific">Petromyzon marinus</name>
    <name type="common">Sea lamprey</name>
    <dbReference type="NCBI Taxonomy" id="7757"/>
    <lineage>
        <taxon>Eukaryota</taxon>
        <taxon>Metazoa</taxon>
        <taxon>Chordata</taxon>
        <taxon>Craniata</taxon>
        <taxon>Vertebrata</taxon>
        <taxon>Cyclostomata</taxon>
        <taxon>Hyperoartia</taxon>
        <taxon>Petromyzontiformes</taxon>
        <taxon>Petromyzontidae</taxon>
        <taxon>Petromyzon</taxon>
    </lineage>
</organism>
<dbReference type="STRING" id="7757.ENSPMAP00000000229"/>